<evidence type="ECO:0000313" key="4">
    <source>
        <dbReference type="Proteomes" id="UP000651050"/>
    </source>
</evidence>
<feature type="domain" description="Class II aldolase/adducin N-terminal" evidence="2">
    <location>
        <begin position="68"/>
        <end position="248"/>
    </location>
</feature>
<dbReference type="Pfam" id="PF00596">
    <property type="entry name" value="Aldolase_II"/>
    <property type="match status" value="1"/>
</dbReference>
<dbReference type="GO" id="GO:0005856">
    <property type="term" value="C:cytoskeleton"/>
    <property type="evidence" value="ECO:0007669"/>
    <property type="project" value="TreeGrafter"/>
</dbReference>
<dbReference type="PANTHER" id="PTHR10672:SF3">
    <property type="entry name" value="PROTEIN HU-LI TAI SHAO"/>
    <property type="match status" value="1"/>
</dbReference>
<reference evidence="3" key="1">
    <citation type="submission" date="2020-11" db="EMBL/GenBank/DDBJ databases">
        <title>Bacterial whole genome sequence for Caenimonas sp. DR4.4.</title>
        <authorList>
            <person name="Le V."/>
            <person name="Ko S.-R."/>
            <person name="Ahn C.-Y."/>
            <person name="Oh H.-M."/>
        </authorList>
    </citation>
    <scope>NUCLEOTIDE SEQUENCE</scope>
    <source>
        <strain evidence="3">DR4.4</strain>
    </source>
</reference>
<dbReference type="InterPro" id="IPR051017">
    <property type="entry name" value="Aldolase-II_Adducin_sf"/>
</dbReference>
<dbReference type="PANTHER" id="PTHR10672">
    <property type="entry name" value="ADDUCIN"/>
    <property type="match status" value="1"/>
</dbReference>
<evidence type="ECO:0000256" key="1">
    <source>
        <dbReference type="ARBA" id="ARBA00037961"/>
    </source>
</evidence>
<protein>
    <submittedName>
        <fullName evidence="3">Class II aldolase/adducin family protein</fullName>
    </submittedName>
</protein>
<sequence length="307" mass="33474">MRRRRSWNWTGSLQTASKPGCPCPPSTRSACSGRVAAPASPAGTKRIVIQDTVAIRDLVSQAEWSTRVELAAAYRLVAHFGMTELTGNHISCCVPGEPGHFLINPYGMLYEDVTASSLIKIDLEGQVVLSTGEYGVNRAGFVIHAAIHAARPDAFCVAHTHTAAGMAVSALKCGLLPVSQTSMRFLHAAYHDFDGLAENEAIGRKIVADLGDHDVMIMRNHGLLVCGWTIGDTFTLLWRLERACQTQLMAMACASPLVEPDPAICESVYQTLHRDLRRKKVTGSSDYQSPWPALLKKMVKLDPSFQD</sequence>
<dbReference type="EMBL" id="JADWYS010000001">
    <property type="protein sequence ID" value="MBG9388002.1"/>
    <property type="molecule type" value="Genomic_DNA"/>
</dbReference>
<dbReference type="SUPFAM" id="SSF53639">
    <property type="entry name" value="AraD/HMP-PK domain-like"/>
    <property type="match status" value="1"/>
</dbReference>
<accession>A0A931H3T7</accession>
<name>A0A931H3T7_9BURK</name>
<keyword evidence="4" id="KW-1185">Reference proteome</keyword>
<dbReference type="NCBIfam" id="NF005451">
    <property type="entry name" value="PRK07044.1"/>
    <property type="match status" value="1"/>
</dbReference>
<dbReference type="InterPro" id="IPR036409">
    <property type="entry name" value="Aldolase_II/adducin_N_sf"/>
</dbReference>
<dbReference type="InterPro" id="IPR001303">
    <property type="entry name" value="Aldolase_II/adducin_N"/>
</dbReference>
<evidence type="ECO:0000313" key="3">
    <source>
        <dbReference type="EMBL" id="MBG9388002.1"/>
    </source>
</evidence>
<comment type="similarity">
    <text evidence="1">Belongs to the aldolase class II family.</text>
</comment>
<comment type="caution">
    <text evidence="3">The sequence shown here is derived from an EMBL/GenBank/DDBJ whole genome shotgun (WGS) entry which is preliminary data.</text>
</comment>
<organism evidence="3 4">
    <name type="scientific">Caenimonas aquaedulcis</name>
    <dbReference type="NCBI Taxonomy" id="2793270"/>
    <lineage>
        <taxon>Bacteria</taxon>
        <taxon>Pseudomonadati</taxon>
        <taxon>Pseudomonadota</taxon>
        <taxon>Betaproteobacteria</taxon>
        <taxon>Burkholderiales</taxon>
        <taxon>Comamonadaceae</taxon>
        <taxon>Caenimonas</taxon>
    </lineage>
</organism>
<dbReference type="SMART" id="SM01007">
    <property type="entry name" value="Aldolase_II"/>
    <property type="match status" value="1"/>
</dbReference>
<gene>
    <name evidence="3" type="ORF">I5803_08220</name>
</gene>
<evidence type="ECO:0000259" key="2">
    <source>
        <dbReference type="SMART" id="SM01007"/>
    </source>
</evidence>
<dbReference type="Gene3D" id="3.40.225.10">
    <property type="entry name" value="Class II aldolase/adducin N-terminal domain"/>
    <property type="match status" value="1"/>
</dbReference>
<dbReference type="AlphaFoldDB" id="A0A931H3T7"/>
<dbReference type="GO" id="GO:0051015">
    <property type="term" value="F:actin filament binding"/>
    <property type="evidence" value="ECO:0007669"/>
    <property type="project" value="TreeGrafter"/>
</dbReference>
<dbReference type="Proteomes" id="UP000651050">
    <property type="component" value="Unassembled WGS sequence"/>
</dbReference>
<proteinExistence type="inferred from homology"/>